<evidence type="ECO:0000313" key="1">
    <source>
        <dbReference type="EMBL" id="WQB97379.1"/>
    </source>
</evidence>
<sequence length="199" mass="22928">MTNVSQKIEEIFGRAKLLSTEGKFRLCALISSRISPEYTRFFREENLDGGRLIPNIIHKFSNTPPSIDDLRDAHRKISLTIPDCDIYPGRGCVFAQNSAFCVLNFCEYAEHFDDIYMRNCIVNFSDTIDHFIQDLLGVSDSQSHIDETILQTDVFRSEIEEEFDKYFKDITEIGAFKKLILDNLNGQSIVDRWEQPLAS</sequence>
<name>A0ABZ0VM48_9HYPH</name>
<proteinExistence type="predicted"/>
<dbReference type="EMBL" id="CP139858">
    <property type="protein sequence ID" value="WQB97379.1"/>
    <property type="molecule type" value="Genomic_DNA"/>
</dbReference>
<protein>
    <submittedName>
        <fullName evidence="1">Uncharacterized protein</fullName>
    </submittedName>
</protein>
<organism evidence="1 2">
    <name type="scientific">Mesorhizobium huakuii</name>
    <dbReference type="NCBI Taxonomy" id="28104"/>
    <lineage>
        <taxon>Bacteria</taxon>
        <taxon>Pseudomonadati</taxon>
        <taxon>Pseudomonadota</taxon>
        <taxon>Alphaproteobacteria</taxon>
        <taxon>Hyphomicrobiales</taxon>
        <taxon>Phyllobacteriaceae</taxon>
        <taxon>Mesorhizobium</taxon>
    </lineage>
</organism>
<dbReference type="RefSeq" id="WP_322418022.1">
    <property type="nucleotide sequence ID" value="NZ_CP139858.1"/>
</dbReference>
<gene>
    <name evidence="1" type="ORF">U0R22_001503</name>
</gene>
<dbReference type="Gene3D" id="1.20.1590.10">
    <property type="entry name" value="YP_001051499.1 domain like"/>
    <property type="match status" value="1"/>
</dbReference>
<evidence type="ECO:0000313" key="2">
    <source>
        <dbReference type="Proteomes" id="UP001322481"/>
    </source>
</evidence>
<dbReference type="Proteomes" id="UP001322481">
    <property type="component" value="Chromosome"/>
</dbReference>
<dbReference type="InterPro" id="IPR023381">
    <property type="entry name" value="YP001051499.1-like_dom_sf"/>
</dbReference>
<reference evidence="1 2" key="1">
    <citation type="submission" date="2023-11" db="EMBL/GenBank/DDBJ databases">
        <authorList>
            <person name="Panchal A.K."/>
            <person name="Meaney J.S."/>
            <person name="Karas B.J."/>
            <person name="diCenzo G.C."/>
        </authorList>
    </citation>
    <scope>NUCLEOTIDE SEQUENCE [LARGE SCALE GENOMIC DNA]</scope>
    <source>
        <strain evidence="1 2">NZP2235</strain>
    </source>
</reference>
<keyword evidence="2" id="KW-1185">Reference proteome</keyword>
<accession>A0ABZ0VM48</accession>